<keyword evidence="2" id="KW-1185">Reference proteome</keyword>
<dbReference type="Pfam" id="PF10758">
    <property type="entry name" value="DUF2586"/>
    <property type="match status" value="1"/>
</dbReference>
<organism evidence="1 2">
    <name type="scientific">Apibacter mensalis</name>
    <dbReference type="NCBI Taxonomy" id="1586267"/>
    <lineage>
        <taxon>Bacteria</taxon>
        <taxon>Pseudomonadati</taxon>
        <taxon>Bacteroidota</taxon>
        <taxon>Flavobacteriia</taxon>
        <taxon>Flavobacteriales</taxon>
        <taxon>Weeksellaceae</taxon>
        <taxon>Apibacter</taxon>
    </lineage>
</organism>
<dbReference type="EMBL" id="FCOR01000016">
    <property type="protein sequence ID" value="CVK17120.1"/>
    <property type="molecule type" value="Genomic_DNA"/>
</dbReference>
<dbReference type="RefSeq" id="WP_055426291.1">
    <property type="nucleotide sequence ID" value="NZ_FCOR01000016.1"/>
</dbReference>
<dbReference type="STRING" id="1586267.GCA_001418685_01987"/>
<proteinExistence type="predicted"/>
<name>A0A0X3ARP0_9FLAO</name>
<dbReference type="InterPro" id="IPR019694">
    <property type="entry name" value="Phage_HP1_Orf23"/>
</dbReference>
<sequence length="408" mass="45100">MSLPKITINFDNGVLGAVAANNDGVFGLVAHAEAVTGSFELNKVYMVKSMKQVSQLGILPTIANYDLYKTLSEFYQESGEGREMWFMGMPKNSKTSDWFTINPNTGKTDVEKLLNAANGKLSGIFTKCSPETSYTPIIADGIDTDVILTASKAQILADNYTANKYAPFFILLEGYGFTGNVIDLPDLTTYNFNRVAVLLGDTEKRNNTPASKGSAIGIIAGRLAKNQVHQNIGKVRDGALSNLYAYILDEPVETFDVESLHDKGFISFRTHVGKSGYYFTDDPTASAINDDYHYLTNRRVIDKAYRITYQTLVSYLLDDVDLEMDGTINPIYAKNMEGDLESAITSQMTVYGELSRSSENGDNGVKVYIDPSQNITSTSRLKVVVRVRPHGYNRFIDVLLGFNINKKS</sequence>
<protein>
    <recommendedName>
        <fullName evidence="3">DUF2586 family protein</fullName>
    </recommendedName>
</protein>
<gene>
    <name evidence="1" type="ORF">Ga0061079_11622</name>
</gene>
<dbReference type="AlphaFoldDB" id="A0A0X3ARP0"/>
<evidence type="ECO:0008006" key="3">
    <source>
        <dbReference type="Google" id="ProtNLM"/>
    </source>
</evidence>
<evidence type="ECO:0000313" key="1">
    <source>
        <dbReference type="EMBL" id="CVK17120.1"/>
    </source>
</evidence>
<reference evidence="1 2" key="1">
    <citation type="submission" date="2016-01" db="EMBL/GenBank/DDBJ databases">
        <authorList>
            <person name="McClelland M."/>
            <person name="Jain A."/>
            <person name="Saraogi P."/>
            <person name="Mendelson R."/>
            <person name="Westerman R."/>
            <person name="SanMiguel P."/>
            <person name="Csonka L."/>
        </authorList>
    </citation>
    <scope>NUCLEOTIDE SEQUENCE [LARGE SCALE GENOMIC DNA]</scope>
    <source>
        <strain evidence="1 2">R-53146</strain>
    </source>
</reference>
<dbReference type="Proteomes" id="UP000182761">
    <property type="component" value="Unassembled WGS sequence"/>
</dbReference>
<accession>A0A0X3ARP0</accession>
<evidence type="ECO:0000313" key="2">
    <source>
        <dbReference type="Proteomes" id="UP000182761"/>
    </source>
</evidence>
<dbReference type="OrthoDB" id="1318179at2"/>